<dbReference type="AlphaFoldDB" id="A0A7C2NWZ1"/>
<dbReference type="Gene3D" id="3.40.50.10990">
    <property type="entry name" value="GTP cyclohydrolase II"/>
    <property type="match status" value="1"/>
</dbReference>
<dbReference type="PANTHER" id="PTHR21327">
    <property type="entry name" value="GTP CYCLOHYDROLASE II-RELATED"/>
    <property type="match status" value="1"/>
</dbReference>
<evidence type="ECO:0000256" key="13">
    <source>
        <dbReference type="ARBA" id="ARBA00043932"/>
    </source>
</evidence>
<evidence type="ECO:0000256" key="11">
    <source>
        <dbReference type="ARBA" id="ARBA00022833"/>
    </source>
</evidence>
<dbReference type="FunFam" id="3.40.50.10990:FF:000001">
    <property type="entry name" value="Riboflavin biosynthesis protein RibBA"/>
    <property type="match status" value="1"/>
</dbReference>
<gene>
    <name evidence="15 17" type="primary">ribA</name>
    <name evidence="17" type="ORF">ENQ76_07470</name>
</gene>
<evidence type="ECO:0000256" key="2">
    <source>
        <dbReference type="ARBA" id="ARBA00002284"/>
    </source>
</evidence>
<name>A0A7C2NWZ1_9PLAN</name>
<dbReference type="Gene3D" id="3.90.870.10">
    <property type="entry name" value="DHBP synthase"/>
    <property type="match status" value="1"/>
</dbReference>
<evidence type="ECO:0000256" key="8">
    <source>
        <dbReference type="ARBA" id="ARBA00022723"/>
    </source>
</evidence>
<dbReference type="GO" id="GO:0008270">
    <property type="term" value="F:zinc ion binding"/>
    <property type="evidence" value="ECO:0007669"/>
    <property type="project" value="UniProtKB-UniRule"/>
</dbReference>
<keyword evidence="8 15" id="KW-0479">Metal-binding</keyword>
<dbReference type="PANTHER" id="PTHR21327:SF18">
    <property type="entry name" value="3,4-DIHYDROXY-2-BUTANONE 4-PHOSPHATE SYNTHASE"/>
    <property type="match status" value="1"/>
</dbReference>
<feature type="binding site" evidence="15">
    <location>
        <position position="277"/>
    </location>
    <ligand>
        <name>Zn(2+)</name>
        <dbReference type="ChEBI" id="CHEBI:29105"/>
        <note>catalytic</note>
    </ligand>
</feature>
<dbReference type="GO" id="GO:0005525">
    <property type="term" value="F:GTP binding"/>
    <property type="evidence" value="ECO:0007669"/>
    <property type="project" value="UniProtKB-KW"/>
</dbReference>
<dbReference type="HAMAP" id="MF_00179">
    <property type="entry name" value="RibA"/>
    <property type="match status" value="1"/>
</dbReference>
<evidence type="ECO:0000256" key="14">
    <source>
        <dbReference type="ARBA" id="ARBA00049295"/>
    </source>
</evidence>
<evidence type="ECO:0000256" key="15">
    <source>
        <dbReference type="HAMAP-Rule" id="MF_00179"/>
    </source>
</evidence>
<comment type="similarity">
    <text evidence="15">Belongs to the GTP cyclohydrolase II family.</text>
</comment>
<comment type="function">
    <text evidence="2">Catalyzes the conversion of D-ribulose 5-phosphate to formate and 3,4-dihydroxy-2-butanone 4-phosphate.</text>
</comment>
<proteinExistence type="inferred from homology"/>
<dbReference type="PIRSF" id="PIRSF001259">
    <property type="entry name" value="RibA"/>
    <property type="match status" value="1"/>
</dbReference>
<dbReference type="GO" id="GO:0009231">
    <property type="term" value="P:riboflavin biosynthetic process"/>
    <property type="evidence" value="ECO:0007669"/>
    <property type="project" value="UniProtKB-UniRule"/>
</dbReference>
<comment type="cofactor">
    <cofactor evidence="15">
        <name>Zn(2+)</name>
        <dbReference type="ChEBI" id="CHEBI:29105"/>
    </cofactor>
    <text evidence="15">Binds 1 zinc ion per subunit.</text>
</comment>
<comment type="pathway">
    <text evidence="3 15">Cofactor biosynthesis; riboflavin biosynthesis; 5-amino-6-(D-ribitylamino)uracil from GTP: step 1/4.</text>
</comment>
<accession>A0A7C2NWZ1</accession>
<evidence type="ECO:0000256" key="7">
    <source>
        <dbReference type="ARBA" id="ARBA00022619"/>
    </source>
</evidence>
<feature type="binding site" evidence="15">
    <location>
        <position position="282"/>
    </location>
    <ligand>
        <name>GTP</name>
        <dbReference type="ChEBI" id="CHEBI:37565"/>
    </ligand>
</feature>
<feature type="binding site" evidence="15">
    <location>
        <begin position="261"/>
        <end position="265"/>
    </location>
    <ligand>
        <name>GTP</name>
        <dbReference type="ChEBI" id="CHEBI:37565"/>
    </ligand>
</feature>
<reference evidence="17" key="1">
    <citation type="journal article" date="2020" name="mSystems">
        <title>Genome- and Community-Level Interaction Insights into Carbon Utilization and Element Cycling Functions of Hydrothermarchaeota in Hydrothermal Sediment.</title>
        <authorList>
            <person name="Zhou Z."/>
            <person name="Liu Y."/>
            <person name="Xu W."/>
            <person name="Pan J."/>
            <person name="Luo Z.H."/>
            <person name="Li M."/>
        </authorList>
    </citation>
    <scope>NUCLEOTIDE SEQUENCE [LARGE SCALE GENOMIC DNA]</scope>
    <source>
        <strain evidence="17">SpSt-339</strain>
    </source>
</reference>
<dbReference type="InterPro" id="IPR032677">
    <property type="entry name" value="GTP_cyclohydro_II"/>
</dbReference>
<dbReference type="Pfam" id="PF00925">
    <property type="entry name" value="GTP_cyclohydro2"/>
    <property type="match status" value="1"/>
</dbReference>
<dbReference type="UniPathway" id="UPA00275">
    <property type="reaction ID" value="UER00399"/>
</dbReference>
<dbReference type="InterPro" id="IPR017945">
    <property type="entry name" value="DHBP_synth_RibB-like_a/b_dom"/>
</dbReference>
<keyword evidence="12 15" id="KW-0342">GTP-binding</keyword>
<dbReference type="CDD" id="cd00641">
    <property type="entry name" value="GTP_cyclohydro2"/>
    <property type="match status" value="1"/>
</dbReference>
<comment type="caution">
    <text evidence="17">The sequence shown here is derived from an EMBL/GenBank/DDBJ whole genome shotgun (WGS) entry which is preliminary data.</text>
</comment>
<feature type="binding site" evidence="15">
    <location>
        <begin position="304"/>
        <end position="306"/>
    </location>
    <ligand>
        <name>GTP</name>
        <dbReference type="ChEBI" id="CHEBI:37565"/>
    </ligand>
</feature>
<dbReference type="GO" id="GO:0008686">
    <property type="term" value="F:3,4-dihydroxy-2-butanone-4-phosphate synthase activity"/>
    <property type="evidence" value="ECO:0007669"/>
    <property type="project" value="UniProtKB-EC"/>
</dbReference>
<feature type="domain" description="GTP cyclohydrolase II" evidence="16">
    <location>
        <begin position="216"/>
        <end position="382"/>
    </location>
</feature>
<feature type="binding site" evidence="15">
    <location>
        <position position="279"/>
    </location>
    <ligand>
        <name>Zn(2+)</name>
        <dbReference type="ChEBI" id="CHEBI:29105"/>
        <note>catalytic</note>
    </ligand>
</feature>
<dbReference type="EC" id="3.5.4.25" evidence="15"/>
<dbReference type="Pfam" id="PF00926">
    <property type="entry name" value="DHBP_synthase"/>
    <property type="match status" value="1"/>
</dbReference>
<evidence type="ECO:0000256" key="9">
    <source>
        <dbReference type="ARBA" id="ARBA00022741"/>
    </source>
</evidence>
<dbReference type="SUPFAM" id="SSF142695">
    <property type="entry name" value="RibA-like"/>
    <property type="match status" value="1"/>
</dbReference>
<feature type="binding site" evidence="15">
    <location>
        <position position="326"/>
    </location>
    <ligand>
        <name>GTP</name>
        <dbReference type="ChEBI" id="CHEBI:37565"/>
    </ligand>
</feature>
<keyword evidence="11 15" id="KW-0862">Zinc</keyword>
<comment type="similarity">
    <text evidence="6">In the C-terminal section; belongs to the GTP cyclohydrolase II family.</text>
</comment>
<feature type="binding site" evidence="15">
    <location>
        <position position="366"/>
    </location>
    <ligand>
        <name>GTP</name>
        <dbReference type="ChEBI" id="CHEBI:37565"/>
    </ligand>
</feature>
<evidence type="ECO:0000256" key="6">
    <source>
        <dbReference type="ARBA" id="ARBA00008976"/>
    </source>
</evidence>
<feature type="active site" description="Nucleophile" evidence="15">
    <location>
        <position position="340"/>
    </location>
</feature>
<feature type="binding site" evidence="15">
    <location>
        <position position="361"/>
    </location>
    <ligand>
        <name>GTP</name>
        <dbReference type="ChEBI" id="CHEBI:37565"/>
    </ligand>
</feature>
<feature type="binding site" evidence="15">
    <location>
        <position position="266"/>
    </location>
    <ligand>
        <name>Zn(2+)</name>
        <dbReference type="ChEBI" id="CHEBI:29105"/>
        <note>catalytic</note>
    </ligand>
</feature>
<dbReference type="EMBL" id="DSOK01000217">
    <property type="protein sequence ID" value="HEN15291.1"/>
    <property type="molecule type" value="Genomic_DNA"/>
</dbReference>
<dbReference type="NCBIfam" id="TIGR00505">
    <property type="entry name" value="ribA"/>
    <property type="match status" value="1"/>
</dbReference>
<organism evidence="17">
    <name type="scientific">Schlesneria paludicola</name>
    <dbReference type="NCBI Taxonomy" id="360056"/>
    <lineage>
        <taxon>Bacteria</taxon>
        <taxon>Pseudomonadati</taxon>
        <taxon>Planctomycetota</taxon>
        <taxon>Planctomycetia</taxon>
        <taxon>Planctomycetales</taxon>
        <taxon>Planctomycetaceae</taxon>
        <taxon>Schlesneria</taxon>
    </lineage>
</organism>
<evidence type="ECO:0000256" key="5">
    <source>
        <dbReference type="ARBA" id="ARBA00005520"/>
    </source>
</evidence>
<evidence type="ECO:0000313" key="17">
    <source>
        <dbReference type="EMBL" id="HEN15291.1"/>
    </source>
</evidence>
<evidence type="ECO:0000256" key="12">
    <source>
        <dbReference type="ARBA" id="ARBA00023134"/>
    </source>
</evidence>
<evidence type="ECO:0000256" key="4">
    <source>
        <dbReference type="ARBA" id="ARBA00004904"/>
    </source>
</evidence>
<evidence type="ECO:0000259" key="16">
    <source>
        <dbReference type="Pfam" id="PF00925"/>
    </source>
</evidence>
<protein>
    <recommendedName>
        <fullName evidence="15">GTP cyclohydrolase-2</fullName>
        <ecNumber evidence="15">3.5.4.25</ecNumber>
    </recommendedName>
    <alternativeName>
        <fullName evidence="15">GTP cyclohydrolase II</fullName>
    </alternativeName>
</protein>
<comment type="catalytic activity">
    <reaction evidence="1">
        <text>D-ribulose 5-phosphate = (2S)-2-hydroxy-3-oxobutyl phosphate + formate + H(+)</text>
        <dbReference type="Rhea" id="RHEA:18457"/>
        <dbReference type="ChEBI" id="CHEBI:15378"/>
        <dbReference type="ChEBI" id="CHEBI:15740"/>
        <dbReference type="ChEBI" id="CHEBI:58121"/>
        <dbReference type="ChEBI" id="CHEBI:58830"/>
        <dbReference type="EC" id="4.1.99.12"/>
    </reaction>
</comment>
<keyword evidence="9 15" id="KW-0547">Nucleotide-binding</keyword>
<comment type="similarity">
    <text evidence="5">In the N-terminal section; belongs to the DHBP synthase family.</text>
</comment>
<evidence type="ECO:0000256" key="3">
    <source>
        <dbReference type="ARBA" id="ARBA00004853"/>
    </source>
</evidence>
<feature type="active site" description="Proton acceptor" evidence="15">
    <location>
        <position position="338"/>
    </location>
</feature>
<comment type="pathway">
    <text evidence="4">Cofactor biosynthesis; riboflavin biosynthesis; 2-hydroxy-3-oxobutyl phosphate from D-ribulose 5-phosphate: step 1/1.</text>
</comment>
<dbReference type="NCBIfam" id="TIGR00506">
    <property type="entry name" value="ribB"/>
    <property type="match status" value="1"/>
</dbReference>
<sequence length="413" mass="45041">MPATGSAGFSTIEDAVEALRAGRMVIVVDAEERENEGDFICAAEKITPEMTNFMLRHGAGVLCVPLLEETARRLGLSPIVDADRNTAPNRTAFLTPVDHRDSGTGVSAVARAMTIAALADPHSTADDFVRPGHTNPLLAKEGGVLRRAGHTEATVDLLRIAGLHPVGVLIEICSPTTNAMATGEELRQLAAEHNLPLITIEDLIRYRRLREQLVKREAEVPFETKRYGQFTVIAYSVQYEDAQPLAIVWGDLKSVPAPLVRMHSSCFTGDVLESLRCDCGDQLHQAMQTISQAGTGAVIYLPQEGRGIGLVAKLKAYQLQDQGFDTVEANHKLGFKADSRDYGIGLQILKDLGLSKVRLLTNNPRKLNAFPGFDLEVVEQVPIIAPVEKQRTAYLRTKRDKLGHLLPDDEAAS</sequence>
<dbReference type="InterPro" id="IPR000422">
    <property type="entry name" value="DHBP_synthase_RibB"/>
</dbReference>
<keyword evidence="10 15" id="KW-0378">Hydrolase</keyword>
<dbReference type="SUPFAM" id="SSF55821">
    <property type="entry name" value="YrdC/RibB"/>
    <property type="match status" value="1"/>
</dbReference>
<evidence type="ECO:0000256" key="10">
    <source>
        <dbReference type="ARBA" id="ARBA00022801"/>
    </source>
</evidence>
<dbReference type="InterPro" id="IPR036144">
    <property type="entry name" value="RibA-like_sf"/>
</dbReference>
<evidence type="ECO:0000256" key="1">
    <source>
        <dbReference type="ARBA" id="ARBA00000141"/>
    </source>
</evidence>
<dbReference type="GO" id="GO:0005829">
    <property type="term" value="C:cytosol"/>
    <property type="evidence" value="ECO:0007669"/>
    <property type="project" value="TreeGrafter"/>
</dbReference>
<dbReference type="NCBIfam" id="NF001591">
    <property type="entry name" value="PRK00393.1"/>
    <property type="match status" value="1"/>
</dbReference>
<keyword evidence="7 15" id="KW-0686">Riboflavin biosynthesis</keyword>
<comment type="function">
    <text evidence="13 15">Catalyzes the conversion of GTP to 2,5-diamino-6-ribosylamino-4(3H)-pyrimidinone 5'-phosphate (DARP), formate and pyrophosphate.</text>
</comment>
<comment type="catalytic activity">
    <reaction evidence="14 15">
        <text>GTP + 4 H2O = 2,5-diamino-6-hydroxy-4-(5-phosphoribosylamino)-pyrimidine + formate + 2 phosphate + 3 H(+)</text>
        <dbReference type="Rhea" id="RHEA:23704"/>
        <dbReference type="ChEBI" id="CHEBI:15377"/>
        <dbReference type="ChEBI" id="CHEBI:15378"/>
        <dbReference type="ChEBI" id="CHEBI:15740"/>
        <dbReference type="ChEBI" id="CHEBI:37565"/>
        <dbReference type="ChEBI" id="CHEBI:43474"/>
        <dbReference type="ChEBI" id="CHEBI:58614"/>
        <dbReference type="EC" id="3.5.4.25"/>
    </reaction>
</comment>
<dbReference type="InterPro" id="IPR000926">
    <property type="entry name" value="RibA"/>
</dbReference>
<dbReference type="GO" id="GO:0003935">
    <property type="term" value="F:GTP cyclohydrolase II activity"/>
    <property type="evidence" value="ECO:0007669"/>
    <property type="project" value="UniProtKB-UniRule"/>
</dbReference>